<evidence type="ECO:0000259" key="1">
    <source>
        <dbReference type="Pfam" id="PF00085"/>
    </source>
</evidence>
<dbReference type="Pfam" id="PF00085">
    <property type="entry name" value="Thioredoxin"/>
    <property type="match status" value="1"/>
</dbReference>
<sequence>MDIAEKIEDAKQSDALLLIVFYTDWSPHYEWIEPLLHEFETPVNIIRVNMEGDKKVADAYNIETAPGFVLQRKDRILWKKTGEVFPGELKDVIEMFKN</sequence>
<name>U6RJX7_9BACT</name>
<dbReference type="InterPro" id="IPR013766">
    <property type="entry name" value="Thioredoxin_domain"/>
</dbReference>
<keyword evidence="3" id="KW-1185">Reference proteome</keyword>
<dbReference type="InterPro" id="IPR036249">
    <property type="entry name" value="Thioredoxin-like_sf"/>
</dbReference>
<reference evidence="2 3" key="1">
    <citation type="submission" date="2013-04" db="EMBL/GenBank/DDBJ databases">
        <title>The Genome Sequence of Bacteroides massiliensis DSM 17679.</title>
        <authorList>
            <consortium name="The Broad Institute Genomics Platform"/>
            <person name="Earl A."/>
            <person name="Ward D."/>
            <person name="Feldgarden M."/>
            <person name="Gevers D."/>
            <person name="Martens E."/>
            <person name="Fenner L."/>
            <person name="Roux V."/>
            <person name="Mallet M.N."/>
            <person name="Raoult D."/>
            <person name="Walker B."/>
            <person name="Young S."/>
            <person name="Zeng Q."/>
            <person name="Gargeya S."/>
            <person name="Fitzgerald M."/>
            <person name="Haas B."/>
            <person name="Abouelleil A."/>
            <person name="Allen A.W."/>
            <person name="Alvarado L."/>
            <person name="Arachchi H.M."/>
            <person name="Berlin A.M."/>
            <person name="Chapman S.B."/>
            <person name="Gainer-Dewar J."/>
            <person name="Goldberg J."/>
            <person name="Griggs A."/>
            <person name="Gujja S."/>
            <person name="Hansen M."/>
            <person name="Howarth C."/>
            <person name="Imamovic A."/>
            <person name="Ireland A."/>
            <person name="Larimer J."/>
            <person name="McCowan C."/>
            <person name="Murphy C."/>
            <person name="Pearson M."/>
            <person name="Poon T.W."/>
            <person name="Priest M."/>
            <person name="Roberts A."/>
            <person name="Saif S."/>
            <person name="Shea T."/>
            <person name="Sisk P."/>
            <person name="Sykes S."/>
            <person name="Wortman J."/>
            <person name="Nusbaum C."/>
            <person name="Birren B."/>
        </authorList>
    </citation>
    <scope>NUCLEOTIDE SEQUENCE [LARGE SCALE GENOMIC DNA]</scope>
    <source>
        <strain evidence="3">B84634 / Timone 84634 / DSM 17679 / JCM 13223</strain>
    </source>
</reference>
<gene>
    <name evidence="2" type="ORF">HMPREF1534_01011</name>
</gene>
<comment type="caution">
    <text evidence="2">The sequence shown here is derived from an EMBL/GenBank/DDBJ whole genome shotgun (WGS) entry which is preliminary data.</text>
</comment>
<evidence type="ECO:0000313" key="3">
    <source>
        <dbReference type="Proteomes" id="UP000017831"/>
    </source>
</evidence>
<dbReference type="SUPFAM" id="SSF52833">
    <property type="entry name" value="Thioredoxin-like"/>
    <property type="match status" value="1"/>
</dbReference>
<protein>
    <recommendedName>
        <fullName evidence="1">Thioredoxin domain-containing protein</fullName>
    </recommendedName>
</protein>
<dbReference type="RefSeq" id="WP_005937928.1">
    <property type="nucleotide sequence ID" value="NZ_KB890327.1"/>
</dbReference>
<dbReference type="HOGENOM" id="CLU_090389_10_4_10"/>
<dbReference type="OrthoDB" id="1029077at2"/>
<dbReference type="Gene3D" id="3.40.30.10">
    <property type="entry name" value="Glutaredoxin"/>
    <property type="match status" value="1"/>
</dbReference>
<proteinExistence type="predicted"/>
<accession>U6RJX7</accession>
<organism evidence="2 3">
    <name type="scientific">Phocaeicola massiliensis B84634 = Timone 84634 = DSM 17679 = JCM 13223</name>
    <dbReference type="NCBI Taxonomy" id="1121098"/>
    <lineage>
        <taxon>Bacteria</taxon>
        <taxon>Pseudomonadati</taxon>
        <taxon>Bacteroidota</taxon>
        <taxon>Bacteroidia</taxon>
        <taxon>Bacteroidales</taxon>
        <taxon>Bacteroidaceae</taxon>
        <taxon>Phocaeicola</taxon>
    </lineage>
</organism>
<dbReference type="STRING" id="1121098.HMPREF1534_01011"/>
<dbReference type="AlphaFoldDB" id="U6RJX7"/>
<evidence type="ECO:0000313" key="2">
    <source>
        <dbReference type="EMBL" id="EOA56820.1"/>
    </source>
</evidence>
<dbReference type="CDD" id="cd02947">
    <property type="entry name" value="TRX_family"/>
    <property type="match status" value="1"/>
</dbReference>
<dbReference type="GeneID" id="60062955"/>
<feature type="domain" description="Thioredoxin" evidence="1">
    <location>
        <begin position="11"/>
        <end position="93"/>
    </location>
</feature>
<dbReference type="EMBL" id="AQHY01000010">
    <property type="protein sequence ID" value="EOA56820.1"/>
    <property type="molecule type" value="Genomic_DNA"/>
</dbReference>
<dbReference type="eggNOG" id="COG0526">
    <property type="taxonomic scope" value="Bacteria"/>
</dbReference>
<dbReference type="PATRIC" id="fig|1121098.3.peg.1026"/>
<dbReference type="Proteomes" id="UP000017831">
    <property type="component" value="Unassembled WGS sequence"/>
</dbReference>